<feature type="binding site" evidence="17">
    <location>
        <position position="441"/>
    </location>
    <ligand>
        <name>AMP</name>
        <dbReference type="ChEBI" id="CHEBI:456215"/>
    </ligand>
</feature>
<name>C9YA39_CURXX</name>
<keyword evidence="7 17" id="KW-0067">ATP-binding</keyword>
<dbReference type="Gene3D" id="3.40.50.10260">
    <property type="entry name" value="YjeF N-terminal domain"/>
    <property type="match status" value="1"/>
</dbReference>
<evidence type="ECO:0000256" key="3">
    <source>
        <dbReference type="ARBA" id="ARBA00006001"/>
    </source>
</evidence>
<comment type="catalytic activity">
    <reaction evidence="16 17 19">
        <text>(6S)-NADPHX + ADP = AMP + phosphate + NADPH + H(+)</text>
        <dbReference type="Rhea" id="RHEA:32235"/>
        <dbReference type="ChEBI" id="CHEBI:15378"/>
        <dbReference type="ChEBI" id="CHEBI:43474"/>
        <dbReference type="ChEBI" id="CHEBI:57783"/>
        <dbReference type="ChEBI" id="CHEBI:64076"/>
        <dbReference type="ChEBI" id="CHEBI:456215"/>
        <dbReference type="ChEBI" id="CHEBI:456216"/>
        <dbReference type="EC" id="4.2.1.136"/>
    </reaction>
</comment>
<reference evidence="22" key="1">
    <citation type="journal article" date="2010" name="Nature">
        <title>The dynamic genome of Hydra.</title>
        <authorList>
            <person name="Chapman J.A."/>
            <person name="Kirkness E.F."/>
            <person name="Simakov O."/>
            <person name="Hampson S.E."/>
            <person name="Mitros T."/>
            <person name="Weinmaier T."/>
            <person name="Rattei T."/>
            <person name="Balasubramanian P.G."/>
            <person name="Borman J."/>
            <person name="Busam D."/>
            <person name="Disbennett K."/>
            <person name="Pfannkoch C."/>
            <person name="Sumin N."/>
            <person name="Sutton G."/>
            <person name="Viswanathan L."/>
            <person name="Walenz B."/>
            <person name="Goodstein D.M."/>
            <person name="Hellsten U."/>
            <person name="Kawashima T."/>
            <person name="Prochnik S.E."/>
            <person name="Putnam N.H."/>
            <person name="Shu S."/>
            <person name="Blumberg B."/>
            <person name="Dana C.E."/>
            <person name="Gee L."/>
            <person name="Kibler D.F."/>
            <person name="Law L."/>
            <person name="Lindgens D."/>
            <person name="Martinez D.E."/>
            <person name="Peng J."/>
            <person name="Wigge P.A."/>
            <person name="Bertulat B."/>
            <person name="Guder C."/>
            <person name="Nakamura Y."/>
            <person name="Ozbek S."/>
            <person name="Watanabe H."/>
            <person name="Khalturin K."/>
            <person name="Hemmrich G."/>
            <person name="Franke A."/>
            <person name="Augustin R."/>
            <person name="Fraune S."/>
            <person name="Hayakawa E."/>
            <person name="Hayakawa S."/>
            <person name="Hirose M."/>
            <person name="Hwang J."/>
            <person name="Ikeo K."/>
            <person name="Nishimiya-Fujisawa C."/>
            <person name="Ogura A."/>
            <person name="Takahashi T."/>
            <person name="Steinmetz P.R."/>
            <person name="Zhang X."/>
            <person name="Aufschnaiter R."/>
            <person name="Eder M.K."/>
            <person name="Gorny A.K."/>
            <person name="Salvenmoser W."/>
            <person name="Heimberg A.M."/>
            <person name="Wheeler B.M."/>
            <person name="Peterson K.J."/>
            <person name="Boettger A."/>
            <person name="Tischler P."/>
            <person name="Wolf A."/>
            <person name="Gojobori T."/>
            <person name="Remington K.A."/>
            <person name="Strausberg R.L."/>
            <person name="Venter J."/>
            <person name="Technau U."/>
            <person name="Hobmayer B."/>
            <person name="Bosch T.C."/>
            <person name="Holstein T.W."/>
            <person name="Fujisawa T."/>
            <person name="Bode H.R."/>
            <person name="David C.N."/>
            <person name="Rokhsar D.S."/>
            <person name="Steele R.E."/>
        </authorList>
    </citation>
    <scope>NUCLEOTIDE SEQUENCE</scope>
</reference>
<comment type="similarity">
    <text evidence="4 19">In the C-terminal section; belongs to the NnrD/CARKD family.</text>
</comment>
<dbReference type="GO" id="GO:0110051">
    <property type="term" value="P:metabolite repair"/>
    <property type="evidence" value="ECO:0007669"/>
    <property type="project" value="TreeGrafter"/>
</dbReference>
<comment type="function">
    <text evidence="17">Catalyzes the dehydration of the S-form of NAD(P)HX at the expense of ADP, which is converted to AMP. Together with NAD(P)HX epimerase, which catalyzes the epimerization of the S- and R-forms, the enzyme allows the repair of both epimers of NAD(P)HX, a damaged form of NAD(P)H that is a result of enzymatic or heat-dependent hydration.</text>
</comment>
<accession>C9YA39</accession>
<evidence type="ECO:0000256" key="2">
    <source>
        <dbReference type="ARBA" id="ARBA00000909"/>
    </source>
</evidence>
<dbReference type="SMR" id="C9YA39"/>
<keyword evidence="8 17" id="KW-0521">NADP</keyword>
<dbReference type="PANTHER" id="PTHR12592:SF0">
    <property type="entry name" value="ATP-DEPENDENT (S)-NAD(P)H-HYDRATE DEHYDRATASE"/>
    <property type="match status" value="1"/>
</dbReference>
<feature type="binding site" evidence="17">
    <location>
        <begin position="412"/>
        <end position="416"/>
    </location>
    <ligand>
        <name>AMP</name>
        <dbReference type="ChEBI" id="CHEBI:456215"/>
    </ligand>
</feature>
<feature type="domain" description="YjeF C-terminal" evidence="20">
    <location>
        <begin position="232"/>
        <end position="491"/>
    </location>
</feature>
<evidence type="ECO:0000256" key="1">
    <source>
        <dbReference type="ARBA" id="ARBA00000013"/>
    </source>
</evidence>
<dbReference type="AlphaFoldDB" id="C9YA39"/>
<dbReference type="Gene3D" id="3.40.1190.20">
    <property type="match status" value="1"/>
</dbReference>
<dbReference type="PROSITE" id="PS51385">
    <property type="entry name" value="YJEF_N"/>
    <property type="match status" value="1"/>
</dbReference>
<keyword evidence="5 18" id="KW-0479">Metal-binding</keyword>
<feature type="binding site" evidence="17">
    <location>
        <position position="323"/>
    </location>
    <ligand>
        <name>(6S)-NADPHX</name>
        <dbReference type="ChEBI" id="CHEBI:64076"/>
    </ligand>
</feature>
<comment type="cofactor">
    <cofactor evidence="17">
        <name>Mg(2+)</name>
        <dbReference type="ChEBI" id="CHEBI:18420"/>
    </cofactor>
</comment>
<dbReference type="Pfam" id="PF03853">
    <property type="entry name" value="YjeF_N"/>
    <property type="match status" value="1"/>
</dbReference>
<comment type="function">
    <text evidence="14 19">Bifunctional enzyme that catalyzes the epimerization of the S- and R-forms of NAD(P)HX and the dehydration of the S-form of NAD(P)HX at the expense of ADP, which is converted to AMP. This allows the repair of both epimers of NAD(P)HX, a damaged form of NAD(P)H that is a result of enzymatic or heat-dependent hydration.</text>
</comment>
<evidence type="ECO:0000256" key="12">
    <source>
        <dbReference type="ARBA" id="ARBA00023239"/>
    </source>
</evidence>
<evidence type="ECO:0000256" key="5">
    <source>
        <dbReference type="ARBA" id="ARBA00022723"/>
    </source>
</evidence>
<keyword evidence="6 17" id="KW-0547">Nucleotide-binding</keyword>
<dbReference type="HAMAP" id="MF_01965">
    <property type="entry name" value="NADHX_dehydratase"/>
    <property type="match status" value="1"/>
</dbReference>
<dbReference type="InterPro" id="IPR004443">
    <property type="entry name" value="YjeF_N_dom"/>
</dbReference>
<gene>
    <name evidence="17" type="primary">nnrD</name>
    <name evidence="18" type="synonym">nnrE</name>
    <name evidence="22" type="ORF">Csp_A09900</name>
</gene>
<dbReference type="NCBIfam" id="TIGR00197">
    <property type="entry name" value="yjeF_nterm"/>
    <property type="match status" value="1"/>
</dbReference>
<feature type="binding site" evidence="17">
    <location>
        <position position="267"/>
    </location>
    <ligand>
        <name>(6S)-NADPHX</name>
        <dbReference type="ChEBI" id="CHEBI:64076"/>
    </ligand>
</feature>
<evidence type="ECO:0000256" key="16">
    <source>
        <dbReference type="ARBA" id="ARBA00049209"/>
    </source>
</evidence>
<dbReference type="EMBL" id="FN543104">
    <property type="protein sequence ID" value="CBA28993.1"/>
    <property type="molecule type" value="Genomic_DNA"/>
</dbReference>
<evidence type="ECO:0000256" key="7">
    <source>
        <dbReference type="ARBA" id="ARBA00022840"/>
    </source>
</evidence>
<dbReference type="Pfam" id="PF01256">
    <property type="entry name" value="Carb_kinase"/>
    <property type="match status" value="1"/>
</dbReference>
<feature type="binding site" evidence="17">
    <location>
        <position position="442"/>
    </location>
    <ligand>
        <name>(6S)-NADPHX</name>
        <dbReference type="ChEBI" id="CHEBI:64076"/>
    </ligand>
</feature>
<keyword evidence="12 17" id="KW-0456">Lyase</keyword>
<comment type="subunit">
    <text evidence="17">Homotetramer.</text>
</comment>
<dbReference type="PROSITE" id="PS51383">
    <property type="entry name" value="YJEF_C_3"/>
    <property type="match status" value="1"/>
</dbReference>
<comment type="similarity">
    <text evidence="18">Belongs to the NnrE/AIBP family.</text>
</comment>
<keyword evidence="10 17" id="KW-0520">NAD</keyword>
<evidence type="ECO:0000256" key="4">
    <source>
        <dbReference type="ARBA" id="ARBA00009524"/>
    </source>
</evidence>
<dbReference type="InterPro" id="IPR036652">
    <property type="entry name" value="YjeF_N_dom_sf"/>
</dbReference>
<dbReference type="SUPFAM" id="SSF53613">
    <property type="entry name" value="Ribokinase-like"/>
    <property type="match status" value="1"/>
</dbReference>
<evidence type="ECO:0000259" key="20">
    <source>
        <dbReference type="PROSITE" id="PS51383"/>
    </source>
</evidence>
<comment type="similarity">
    <text evidence="3 19">In the N-terminal section; belongs to the NnrE/AIBP family.</text>
</comment>
<comment type="catalytic activity">
    <reaction evidence="15 17 19">
        <text>(6S)-NADHX + ADP = AMP + phosphate + NADH + H(+)</text>
        <dbReference type="Rhea" id="RHEA:32223"/>
        <dbReference type="ChEBI" id="CHEBI:15378"/>
        <dbReference type="ChEBI" id="CHEBI:43474"/>
        <dbReference type="ChEBI" id="CHEBI:57945"/>
        <dbReference type="ChEBI" id="CHEBI:64074"/>
        <dbReference type="ChEBI" id="CHEBI:456215"/>
        <dbReference type="ChEBI" id="CHEBI:456216"/>
        <dbReference type="EC" id="4.2.1.136"/>
    </reaction>
</comment>
<feature type="binding site" evidence="18">
    <location>
        <position position="80"/>
    </location>
    <ligand>
        <name>K(+)</name>
        <dbReference type="ChEBI" id="CHEBI:29103"/>
    </ligand>
</feature>
<keyword evidence="13" id="KW-0511">Multifunctional enzyme</keyword>
<evidence type="ECO:0000256" key="13">
    <source>
        <dbReference type="ARBA" id="ARBA00023268"/>
    </source>
</evidence>
<dbReference type="SUPFAM" id="SSF64153">
    <property type="entry name" value="YjeF N-terminal domain-like"/>
    <property type="match status" value="1"/>
</dbReference>
<evidence type="ECO:0000313" key="22">
    <source>
        <dbReference type="EMBL" id="CBA28993.1"/>
    </source>
</evidence>
<dbReference type="GO" id="GO:0046496">
    <property type="term" value="P:nicotinamide nucleotide metabolic process"/>
    <property type="evidence" value="ECO:0007669"/>
    <property type="project" value="UniProtKB-UniRule"/>
</dbReference>
<evidence type="ECO:0000256" key="14">
    <source>
        <dbReference type="ARBA" id="ARBA00025153"/>
    </source>
</evidence>
<comment type="catalytic activity">
    <reaction evidence="1 18 19">
        <text>(6R)-NADHX = (6S)-NADHX</text>
        <dbReference type="Rhea" id="RHEA:32215"/>
        <dbReference type="ChEBI" id="CHEBI:64074"/>
        <dbReference type="ChEBI" id="CHEBI:64075"/>
        <dbReference type="EC" id="5.1.99.6"/>
    </reaction>
</comment>
<keyword evidence="9 18" id="KW-0630">Potassium</keyword>
<comment type="catalytic activity">
    <reaction evidence="2 18 19">
        <text>(6R)-NADPHX = (6S)-NADPHX</text>
        <dbReference type="Rhea" id="RHEA:32227"/>
        <dbReference type="ChEBI" id="CHEBI:64076"/>
        <dbReference type="ChEBI" id="CHEBI:64077"/>
        <dbReference type="EC" id="5.1.99.6"/>
    </reaction>
</comment>
<evidence type="ECO:0000256" key="17">
    <source>
        <dbReference type="HAMAP-Rule" id="MF_01965"/>
    </source>
</evidence>
<dbReference type="InterPro" id="IPR030677">
    <property type="entry name" value="Nnr"/>
</dbReference>
<dbReference type="GO" id="GO:0052855">
    <property type="term" value="F:ADP-dependent NAD(P)H-hydrate dehydratase activity"/>
    <property type="evidence" value="ECO:0007669"/>
    <property type="project" value="UniProtKB-UniRule"/>
</dbReference>
<evidence type="ECO:0000259" key="21">
    <source>
        <dbReference type="PROSITE" id="PS51385"/>
    </source>
</evidence>
<dbReference type="GO" id="GO:0005524">
    <property type="term" value="F:ATP binding"/>
    <property type="evidence" value="ECO:0007669"/>
    <property type="project" value="UniProtKB-UniRule"/>
</dbReference>
<evidence type="ECO:0000256" key="9">
    <source>
        <dbReference type="ARBA" id="ARBA00022958"/>
    </source>
</evidence>
<evidence type="ECO:0000256" key="18">
    <source>
        <dbReference type="HAMAP-Rule" id="MF_01966"/>
    </source>
</evidence>
<evidence type="ECO:0000256" key="11">
    <source>
        <dbReference type="ARBA" id="ARBA00023235"/>
    </source>
</evidence>
<feature type="binding site" evidence="18">
    <location>
        <position position="140"/>
    </location>
    <ligand>
        <name>K(+)</name>
        <dbReference type="ChEBI" id="CHEBI:29103"/>
    </ligand>
</feature>
<sequence>MPERATPMNSEWILSTRGPKTFARLPILGATASRTLEKNAIQNHLPGYLMQRAGLALAKLSLAVAPHAHVFWIACGRGNNGGDGLEAAIHLHQWGKEIHVSMPAADKPLPTDAGLALARARQAGLAIHDHAPDHWDACIDALLGIGLTNAPTGTYADWIGLINSRSCDVISADIPSGLMADTGDAPGACVAATHTLSMLSLKPGLLTFQGRDACGSVWLNTLGVDASTESTAWLNHLPVVHQRPHLSHKGSFGDVAIAGGTLGMQGAAVLAARAALQSGAGRVYLVLLPSAQGSTSVDVPADIMQRHADALQPQQLTLVVGCGGGEEIAHTLPRWLMESKHLVLDADALNAIAASADLQKLLQGRAGDTTVITPHPLEAARLLGCSVGEVQTDRLRSAQLLANQFKCTVILKGSGSIIAAPDRVPHINPTGNGKLAIAGTGDVLAGMTGAALARHASAWKAACAACYHHGALADQWMKPTSLTASGLLESI</sequence>
<dbReference type="NCBIfam" id="TIGR00196">
    <property type="entry name" value="yjeF_cterm"/>
    <property type="match status" value="1"/>
</dbReference>
<evidence type="ECO:0000256" key="10">
    <source>
        <dbReference type="ARBA" id="ARBA00023027"/>
    </source>
</evidence>
<feature type="binding site" evidence="18">
    <location>
        <position position="173"/>
    </location>
    <ligand>
        <name>(6S)-NADPHX</name>
        <dbReference type="ChEBI" id="CHEBI:64076"/>
    </ligand>
</feature>
<evidence type="ECO:0000256" key="8">
    <source>
        <dbReference type="ARBA" id="ARBA00022857"/>
    </source>
</evidence>
<dbReference type="GO" id="GO:0046872">
    <property type="term" value="F:metal ion binding"/>
    <property type="evidence" value="ECO:0007669"/>
    <property type="project" value="UniProtKB-UniRule"/>
</dbReference>
<dbReference type="CDD" id="cd01171">
    <property type="entry name" value="YXKO-related"/>
    <property type="match status" value="1"/>
</dbReference>
<organism evidence="22">
    <name type="scientific">Curvibacter symbiont subsp. Hydra magnipapillata</name>
    <dbReference type="NCBI Taxonomy" id="667019"/>
    <lineage>
        <taxon>Bacteria</taxon>
        <taxon>Pseudomonadati</taxon>
        <taxon>Pseudomonadota</taxon>
        <taxon>Betaproteobacteria</taxon>
        <taxon>Burkholderiales</taxon>
        <taxon>Comamonadaceae</taxon>
        <taxon>Curvibacter</taxon>
    </lineage>
</organism>
<dbReference type="PIRSF" id="PIRSF017184">
    <property type="entry name" value="Nnr"/>
    <property type="match status" value="1"/>
</dbReference>
<proteinExistence type="inferred from homology"/>
<dbReference type="InterPro" id="IPR000631">
    <property type="entry name" value="CARKD"/>
</dbReference>
<comment type="function">
    <text evidence="18">Catalyzes the epimerization of the S- and R-forms of NAD(P)HX, a damaged form of NAD(P)H that is a result of enzymatic or heat-dependent hydration. This is a prerequisite for the S-specific NAD(P)H-hydrate dehydratase to allow the repair of both epimers of NAD(P)HX.</text>
</comment>
<dbReference type="HAMAP" id="MF_01966">
    <property type="entry name" value="NADHX_epimerase"/>
    <property type="match status" value="1"/>
</dbReference>
<evidence type="ECO:0000256" key="6">
    <source>
        <dbReference type="ARBA" id="ARBA00022741"/>
    </source>
</evidence>
<dbReference type="PANTHER" id="PTHR12592">
    <property type="entry name" value="ATP-DEPENDENT (S)-NAD(P)H-HYDRATE DEHYDRATASE FAMILY MEMBER"/>
    <property type="match status" value="1"/>
</dbReference>
<keyword evidence="11 18" id="KW-0413">Isomerase</keyword>
<dbReference type="EC" id="4.2.1.136" evidence="19"/>
<dbReference type="InterPro" id="IPR029056">
    <property type="entry name" value="Ribokinase-like"/>
</dbReference>
<feature type="binding site" evidence="18">
    <location>
        <begin position="79"/>
        <end position="83"/>
    </location>
    <ligand>
        <name>(6S)-NADPHX</name>
        <dbReference type="ChEBI" id="CHEBI:64076"/>
    </ligand>
</feature>
<dbReference type="EC" id="5.1.99.6" evidence="19"/>
<protein>
    <recommendedName>
        <fullName evidence="19">Bifunctional NAD(P)H-hydrate repair enzyme</fullName>
    </recommendedName>
    <alternativeName>
        <fullName evidence="19">Nicotinamide nucleotide repair protein</fullName>
    </alternativeName>
    <domain>
        <recommendedName>
            <fullName evidence="19">ADP-dependent (S)-NAD(P)H-hydrate dehydratase</fullName>
            <ecNumber evidence="19">4.2.1.136</ecNumber>
        </recommendedName>
        <alternativeName>
            <fullName evidence="19">ADP-dependent NAD(P)HX dehydratase</fullName>
        </alternativeName>
    </domain>
    <domain>
        <recommendedName>
            <fullName evidence="19">NAD(P)H-hydrate epimerase</fullName>
            <ecNumber evidence="19">5.1.99.6</ecNumber>
        </recommendedName>
    </domain>
</protein>
<feature type="binding site" evidence="17">
    <location>
        <position position="375"/>
    </location>
    <ligand>
        <name>(6S)-NADPHX</name>
        <dbReference type="ChEBI" id="CHEBI:64076"/>
    </ligand>
</feature>
<feature type="binding site" evidence="18">
    <location>
        <position position="155"/>
    </location>
    <ligand>
        <name>(6S)-NADPHX</name>
        <dbReference type="ChEBI" id="CHEBI:64076"/>
    </ligand>
</feature>
<feature type="domain" description="YjeF N-terminal" evidence="21">
    <location>
        <begin position="33"/>
        <end position="230"/>
    </location>
</feature>
<comment type="similarity">
    <text evidence="17">Belongs to the NnrD/CARKD family.</text>
</comment>
<feature type="binding site" evidence="18">
    <location>
        <position position="176"/>
    </location>
    <ligand>
        <name>K(+)</name>
        <dbReference type="ChEBI" id="CHEBI:29103"/>
    </ligand>
</feature>
<feature type="binding site" evidence="18">
    <location>
        <begin position="144"/>
        <end position="150"/>
    </location>
    <ligand>
        <name>(6S)-NADPHX</name>
        <dbReference type="ChEBI" id="CHEBI:64076"/>
    </ligand>
</feature>
<evidence type="ECO:0000256" key="19">
    <source>
        <dbReference type="PIRNR" id="PIRNR017184"/>
    </source>
</evidence>
<evidence type="ECO:0000256" key="15">
    <source>
        <dbReference type="ARBA" id="ARBA00048238"/>
    </source>
</evidence>
<comment type="cofactor">
    <cofactor evidence="18 19">
        <name>K(+)</name>
        <dbReference type="ChEBI" id="CHEBI:29103"/>
    </cofactor>
    <text evidence="18 19">Binds 1 potassium ion per subunit.</text>
</comment>
<dbReference type="GO" id="GO:0052856">
    <property type="term" value="F:NAD(P)HX epimerase activity"/>
    <property type="evidence" value="ECO:0007669"/>
    <property type="project" value="UniProtKB-UniRule"/>
</dbReference>